<keyword evidence="3" id="KW-1185">Reference proteome</keyword>
<name>E5A9Z0_LEPMJ</name>
<dbReference type="OrthoDB" id="3539644at2759"/>
<dbReference type="GeneID" id="13293167"/>
<organism evidence="3">
    <name type="scientific">Leptosphaeria maculans (strain JN3 / isolate v23.1.3 / race Av1-4-5-6-7-8)</name>
    <name type="common">Blackleg fungus</name>
    <name type="synonym">Phoma lingam</name>
    <dbReference type="NCBI Taxonomy" id="985895"/>
    <lineage>
        <taxon>Eukaryota</taxon>
        <taxon>Fungi</taxon>
        <taxon>Dikarya</taxon>
        <taxon>Ascomycota</taxon>
        <taxon>Pezizomycotina</taxon>
        <taxon>Dothideomycetes</taxon>
        <taxon>Pleosporomycetidae</taxon>
        <taxon>Pleosporales</taxon>
        <taxon>Pleosporineae</taxon>
        <taxon>Leptosphaeriaceae</taxon>
        <taxon>Plenodomus</taxon>
        <taxon>Plenodomus lingam/Leptosphaeria maculans species complex</taxon>
    </lineage>
</organism>
<dbReference type="EMBL" id="FP929138">
    <property type="protein sequence ID" value="CBY00481.1"/>
    <property type="molecule type" value="Genomic_DNA"/>
</dbReference>
<dbReference type="InParanoid" id="E5A9Z0"/>
<dbReference type="OMA" id="KHELPAY"/>
<gene>
    <name evidence="2" type="ORF">LEMA_P016110.1</name>
</gene>
<keyword evidence="1" id="KW-0812">Transmembrane</keyword>
<dbReference type="AlphaFoldDB" id="E5A9Z0"/>
<evidence type="ECO:0000313" key="2">
    <source>
        <dbReference type="EMBL" id="CBY00481.1"/>
    </source>
</evidence>
<proteinExistence type="predicted"/>
<dbReference type="Proteomes" id="UP000002668">
    <property type="component" value="Genome"/>
</dbReference>
<reference evidence="3" key="1">
    <citation type="journal article" date="2011" name="Nat. Commun.">
        <title>Effector diversification within compartments of the Leptosphaeria maculans genome affected by Repeat-Induced Point mutations.</title>
        <authorList>
            <person name="Rouxel T."/>
            <person name="Grandaubert J."/>
            <person name="Hane J.K."/>
            <person name="Hoede C."/>
            <person name="van de Wouw A.P."/>
            <person name="Couloux A."/>
            <person name="Dominguez V."/>
            <person name="Anthouard V."/>
            <person name="Bally P."/>
            <person name="Bourras S."/>
            <person name="Cozijnsen A.J."/>
            <person name="Ciuffetti L.M."/>
            <person name="Degrave A."/>
            <person name="Dilmaghani A."/>
            <person name="Duret L."/>
            <person name="Fudal I."/>
            <person name="Goodwin S.B."/>
            <person name="Gout L."/>
            <person name="Glaser N."/>
            <person name="Linglin J."/>
            <person name="Kema G.H.J."/>
            <person name="Lapalu N."/>
            <person name="Lawrence C.B."/>
            <person name="May K."/>
            <person name="Meyer M."/>
            <person name="Ollivier B."/>
            <person name="Poulain J."/>
            <person name="Schoch C.L."/>
            <person name="Simon A."/>
            <person name="Spatafora J.W."/>
            <person name="Stachowiak A."/>
            <person name="Turgeon B.G."/>
            <person name="Tyler B.M."/>
            <person name="Vincent D."/>
            <person name="Weissenbach J."/>
            <person name="Amselem J."/>
            <person name="Quesneville H."/>
            <person name="Oliver R.P."/>
            <person name="Wincker P."/>
            <person name="Balesdent M.-H."/>
            <person name="Howlett B.J."/>
        </authorList>
    </citation>
    <scope>NUCLEOTIDE SEQUENCE [LARGE SCALE GENOMIC DNA]</scope>
    <source>
        <strain evidence="3">JN3 / isolate v23.1.3 / race Av1-4-5-6-7-8</strain>
    </source>
</reference>
<feature type="transmembrane region" description="Helical" evidence="1">
    <location>
        <begin position="34"/>
        <end position="52"/>
    </location>
</feature>
<dbReference type="HOGENOM" id="CLU_575000_0_0_1"/>
<sequence length="475" mass="53156">MKEVSYGSSPKSGHDQARAVVESEKCRSCFVRRLGLSTLQAGLLAIAFIILWRRYSPCGAPRSVGAHDKPQWSTSIPEMLRYKPQYKDCPSISTTQSWQSGYNISTDSDVTVWRLNDSSTSSQQRVLQGQISILRGNASQQSDIEVHVISQSSDEEELRNITFEISETSLDINYIPSENGNSCTDIKVLVYLRPEPKKLLDTFAIWSENLDIWFYHKLNWDIKHLHIHTTHGDSTFEANGWEEEVVVHNIYASVGTGTMFGYYVAHGNITLKSDSGSIGIFYVPNYGAYYRPESLTVVSNSGSIHIQASVEYWTAFALTHSTKVHSTSGDIESQTVHGRYTNISTESGNIDAYILPFGLPTSETLSEIYTRSNAGDVDFWIEESWQQSLNGTYDPMLNSISDHSVQDGKMTLRYPYSWYGSMEGRIDSGELKFDSSNLEDLDRGEGYVKAKRGTRGKSKAEAWVGTGALDIRLGL</sequence>
<keyword evidence="1" id="KW-1133">Transmembrane helix</keyword>
<keyword evidence="1" id="KW-0472">Membrane</keyword>
<protein>
    <submittedName>
        <fullName evidence="2">Predicted protein</fullName>
    </submittedName>
</protein>
<evidence type="ECO:0000313" key="3">
    <source>
        <dbReference type="Proteomes" id="UP000002668"/>
    </source>
</evidence>
<accession>E5A9Z0</accession>
<evidence type="ECO:0000256" key="1">
    <source>
        <dbReference type="SAM" id="Phobius"/>
    </source>
</evidence>
<dbReference type="VEuPathDB" id="FungiDB:LEMA_P016110.1"/>